<evidence type="ECO:0000313" key="2">
    <source>
        <dbReference type="Proteomes" id="UP000315010"/>
    </source>
</evidence>
<dbReference type="Proteomes" id="UP000315010">
    <property type="component" value="Unassembled WGS sequence"/>
</dbReference>
<proteinExistence type="predicted"/>
<name>A0A5C5ZBG5_9BACT</name>
<comment type="caution">
    <text evidence="1">The sequence shown here is derived from an EMBL/GenBank/DDBJ whole genome shotgun (WGS) entry which is preliminary data.</text>
</comment>
<reference evidence="1 2" key="1">
    <citation type="submission" date="2019-02" db="EMBL/GenBank/DDBJ databases">
        <title>Deep-cultivation of Planctomycetes and their phenomic and genomic characterization uncovers novel biology.</title>
        <authorList>
            <person name="Wiegand S."/>
            <person name="Jogler M."/>
            <person name="Boedeker C."/>
            <person name="Pinto D."/>
            <person name="Vollmers J."/>
            <person name="Rivas-Marin E."/>
            <person name="Kohn T."/>
            <person name="Peeters S.H."/>
            <person name="Heuer A."/>
            <person name="Rast P."/>
            <person name="Oberbeckmann S."/>
            <person name="Bunk B."/>
            <person name="Jeske O."/>
            <person name="Meyerdierks A."/>
            <person name="Storesund J.E."/>
            <person name="Kallscheuer N."/>
            <person name="Luecker S."/>
            <person name="Lage O.M."/>
            <person name="Pohl T."/>
            <person name="Merkel B.J."/>
            <person name="Hornburger P."/>
            <person name="Mueller R.-W."/>
            <person name="Bruemmer F."/>
            <person name="Labrenz M."/>
            <person name="Spormann A.M."/>
            <person name="Op Den Camp H."/>
            <person name="Overmann J."/>
            <person name="Amann R."/>
            <person name="Jetten M.S.M."/>
            <person name="Mascher T."/>
            <person name="Medema M.H."/>
            <person name="Devos D.P."/>
            <person name="Kaster A.-K."/>
            <person name="Ovreas L."/>
            <person name="Rohde M."/>
            <person name="Galperin M.Y."/>
            <person name="Jogler C."/>
        </authorList>
    </citation>
    <scope>NUCLEOTIDE SEQUENCE [LARGE SCALE GENOMIC DNA]</scope>
    <source>
        <strain evidence="1 2">CA13</strain>
    </source>
</reference>
<evidence type="ECO:0000313" key="1">
    <source>
        <dbReference type="EMBL" id="TWT83903.1"/>
    </source>
</evidence>
<protein>
    <submittedName>
        <fullName evidence="1">Uncharacterized protein</fullName>
    </submittedName>
</protein>
<gene>
    <name evidence="1" type="ORF">CA13_53770</name>
</gene>
<dbReference type="AlphaFoldDB" id="A0A5C5ZBG5"/>
<accession>A0A5C5ZBG5</accession>
<keyword evidence="2" id="KW-1185">Reference proteome</keyword>
<sequence>MSDLAFWSDFQVVSKGRLLHRESAIDPGSRRRLANGDNAYQNT</sequence>
<dbReference type="EMBL" id="SJPJ01000001">
    <property type="protein sequence ID" value="TWT83903.1"/>
    <property type="molecule type" value="Genomic_DNA"/>
</dbReference>
<organism evidence="1 2">
    <name type="scientific">Novipirellula herctigrandis</name>
    <dbReference type="NCBI Taxonomy" id="2527986"/>
    <lineage>
        <taxon>Bacteria</taxon>
        <taxon>Pseudomonadati</taxon>
        <taxon>Planctomycetota</taxon>
        <taxon>Planctomycetia</taxon>
        <taxon>Pirellulales</taxon>
        <taxon>Pirellulaceae</taxon>
        <taxon>Novipirellula</taxon>
    </lineage>
</organism>